<keyword evidence="4" id="KW-0813">Transport</keyword>
<evidence type="ECO:0000256" key="9">
    <source>
        <dbReference type="ARBA" id="ARBA00023157"/>
    </source>
</evidence>
<feature type="compositionally biased region" description="Low complexity" evidence="12">
    <location>
        <begin position="177"/>
        <end position="221"/>
    </location>
</feature>
<feature type="compositionally biased region" description="Acidic residues" evidence="12">
    <location>
        <begin position="159"/>
        <end position="171"/>
    </location>
</feature>
<evidence type="ECO:0000256" key="3">
    <source>
        <dbReference type="ARBA" id="ARBA00013714"/>
    </source>
</evidence>
<dbReference type="HOGENOM" id="CLU_054990_1_2_1"/>
<dbReference type="GO" id="GO:0005758">
    <property type="term" value="C:mitochondrial intermembrane space"/>
    <property type="evidence" value="ECO:0007669"/>
    <property type="project" value="TreeGrafter"/>
</dbReference>
<keyword evidence="5" id="KW-0653">Protein transport</keyword>
<dbReference type="OrthoDB" id="7481291at2759"/>
<dbReference type="GO" id="GO:0005743">
    <property type="term" value="C:mitochondrial inner membrane"/>
    <property type="evidence" value="ECO:0007669"/>
    <property type="project" value="UniProtKB-SubCell"/>
</dbReference>
<keyword evidence="10" id="KW-0676">Redox-active center</keyword>
<dbReference type="Pfam" id="PF06747">
    <property type="entry name" value="CHCH"/>
    <property type="match status" value="1"/>
</dbReference>
<feature type="region of interest" description="Disordered" evidence="12">
    <location>
        <begin position="71"/>
        <end position="91"/>
    </location>
</feature>
<dbReference type="Gene3D" id="1.10.287.2900">
    <property type="match status" value="1"/>
</dbReference>
<evidence type="ECO:0000256" key="5">
    <source>
        <dbReference type="ARBA" id="ARBA00022927"/>
    </source>
</evidence>
<dbReference type="PROSITE" id="PS51808">
    <property type="entry name" value="CHCH"/>
    <property type="match status" value="1"/>
</dbReference>
<comment type="subcellular location">
    <subcellularLocation>
        <location evidence="2">Mitochondrion inner membrane</location>
        <topology evidence="2">Single-pass type II membrane protein</topology>
        <orientation evidence="2">Intermembrane side</orientation>
    </subcellularLocation>
</comment>
<dbReference type="EMBL" id="KL198016">
    <property type="protein sequence ID" value="KDQ21476.1"/>
    <property type="molecule type" value="Genomic_DNA"/>
</dbReference>
<reference evidence="15" key="1">
    <citation type="journal article" date="2014" name="Proc. Natl. Acad. Sci. U.S.A.">
        <title>Extensive sampling of basidiomycete genomes demonstrates inadequacy of the white-rot/brown-rot paradigm for wood decay fungi.</title>
        <authorList>
            <person name="Riley R."/>
            <person name="Salamov A.A."/>
            <person name="Brown D.W."/>
            <person name="Nagy L.G."/>
            <person name="Floudas D."/>
            <person name="Held B.W."/>
            <person name="Levasseur A."/>
            <person name="Lombard V."/>
            <person name="Morin E."/>
            <person name="Otillar R."/>
            <person name="Lindquist E.A."/>
            <person name="Sun H."/>
            <person name="LaButti K.M."/>
            <person name="Schmutz J."/>
            <person name="Jabbour D."/>
            <person name="Luo H."/>
            <person name="Baker S.E."/>
            <person name="Pisabarro A.G."/>
            <person name="Walton J.D."/>
            <person name="Blanchette R.A."/>
            <person name="Henrissat B."/>
            <person name="Martin F."/>
            <person name="Cullen D."/>
            <person name="Hibbett D.S."/>
            <person name="Grigoriev I.V."/>
        </authorList>
    </citation>
    <scope>NUCLEOTIDE SEQUENCE [LARGE SCALE GENOMIC DNA]</scope>
    <source>
        <strain evidence="15">FD-172 SS1</strain>
    </source>
</reference>
<evidence type="ECO:0000256" key="10">
    <source>
        <dbReference type="ARBA" id="ARBA00023284"/>
    </source>
</evidence>
<feature type="domain" description="CHCH" evidence="13">
    <location>
        <begin position="118"/>
        <end position="153"/>
    </location>
</feature>
<evidence type="ECO:0000256" key="1">
    <source>
        <dbReference type="ARBA" id="ARBA00001973"/>
    </source>
</evidence>
<dbReference type="AlphaFoldDB" id="A0A067NCH1"/>
<keyword evidence="7" id="KW-0811">Translocation</keyword>
<evidence type="ECO:0000256" key="2">
    <source>
        <dbReference type="ARBA" id="ARBA00004164"/>
    </source>
</evidence>
<keyword evidence="8" id="KW-0496">Mitochondrion</keyword>
<keyword evidence="6" id="KW-0560">Oxidoreductase</keyword>
<evidence type="ECO:0000313" key="15">
    <source>
        <dbReference type="Proteomes" id="UP000027195"/>
    </source>
</evidence>
<evidence type="ECO:0000256" key="6">
    <source>
        <dbReference type="ARBA" id="ARBA00023002"/>
    </source>
</evidence>
<dbReference type="PANTHER" id="PTHR21622:SF0">
    <property type="entry name" value="COILED-COIL-HELIX-COILED-COIL-HELIX DOMAIN CONTAINING 4"/>
    <property type="match status" value="1"/>
</dbReference>
<accession>A0A067NCH1</accession>
<dbReference type="InterPro" id="IPR039289">
    <property type="entry name" value="CHCHD4"/>
</dbReference>
<dbReference type="Proteomes" id="UP000027195">
    <property type="component" value="Unassembled WGS sequence"/>
</dbReference>
<keyword evidence="9" id="KW-1015">Disulfide bond</keyword>
<dbReference type="PANTHER" id="PTHR21622">
    <property type="entry name" value="COILED-COIL-HELIX-COILED-COIL-HELIX DOMAIN CONTAINING 4"/>
    <property type="match status" value="1"/>
</dbReference>
<gene>
    <name evidence="14" type="ORF">BOTBODRAFT_182799</name>
</gene>
<evidence type="ECO:0000256" key="4">
    <source>
        <dbReference type="ARBA" id="ARBA00022448"/>
    </source>
</evidence>
<feature type="compositionally biased region" description="Acidic residues" evidence="12">
    <location>
        <begin position="79"/>
        <end position="88"/>
    </location>
</feature>
<feature type="region of interest" description="Disordered" evidence="12">
    <location>
        <begin position="159"/>
        <end position="221"/>
    </location>
</feature>
<dbReference type="InterPro" id="IPR010625">
    <property type="entry name" value="CHCH"/>
</dbReference>
<proteinExistence type="predicted"/>
<comment type="cofactor">
    <cofactor evidence="1">
        <name>Cu(2+)</name>
        <dbReference type="ChEBI" id="CHEBI:29036"/>
    </cofactor>
</comment>
<evidence type="ECO:0000256" key="11">
    <source>
        <dbReference type="ARBA" id="ARBA00033150"/>
    </source>
</evidence>
<evidence type="ECO:0000256" key="12">
    <source>
        <dbReference type="SAM" id="MobiDB-lite"/>
    </source>
</evidence>
<dbReference type="GO" id="GO:0015035">
    <property type="term" value="F:protein-disulfide reductase activity"/>
    <property type="evidence" value="ECO:0007669"/>
    <property type="project" value="InterPro"/>
</dbReference>
<sequence>MRSTILRNLRPLGRALHTGPIPHATASRFNSRLGLALGASAVTIAYLSWRVAGPERSVALDGRKMRSRWDDDPIKEETVPEEPTETSEEDYKSAAFNPVTGEINWDCPCLGGMAHGPCGEQFREAFSCFVYSEQEPKGVDCVEKFRAMQDCFRLHPDVYGEEIDDEDDDVEGEKSTPPEADSADTSADAPSPDSSHPTATLSEPSPSSPTESTDTTTSTST</sequence>
<organism evidence="14 15">
    <name type="scientific">Botryobasidium botryosum (strain FD-172 SS1)</name>
    <dbReference type="NCBI Taxonomy" id="930990"/>
    <lineage>
        <taxon>Eukaryota</taxon>
        <taxon>Fungi</taxon>
        <taxon>Dikarya</taxon>
        <taxon>Basidiomycota</taxon>
        <taxon>Agaricomycotina</taxon>
        <taxon>Agaricomycetes</taxon>
        <taxon>Cantharellales</taxon>
        <taxon>Botryobasidiaceae</taxon>
        <taxon>Botryobasidium</taxon>
    </lineage>
</organism>
<evidence type="ECO:0000256" key="8">
    <source>
        <dbReference type="ARBA" id="ARBA00023128"/>
    </source>
</evidence>
<dbReference type="GO" id="GO:0045041">
    <property type="term" value="P:protein import into mitochondrial intermembrane space"/>
    <property type="evidence" value="ECO:0007669"/>
    <property type="project" value="InterPro"/>
</dbReference>
<evidence type="ECO:0000313" key="14">
    <source>
        <dbReference type="EMBL" id="KDQ21476.1"/>
    </source>
</evidence>
<dbReference type="STRING" id="930990.A0A067NCH1"/>
<evidence type="ECO:0000259" key="13">
    <source>
        <dbReference type="Pfam" id="PF06747"/>
    </source>
</evidence>
<evidence type="ECO:0000256" key="7">
    <source>
        <dbReference type="ARBA" id="ARBA00023010"/>
    </source>
</evidence>
<keyword evidence="15" id="KW-1185">Reference proteome</keyword>
<dbReference type="InParanoid" id="A0A067NCH1"/>
<protein>
    <recommendedName>
        <fullName evidence="3">Mitochondrial intermembrane space import and assembly protein 40</fullName>
    </recommendedName>
    <alternativeName>
        <fullName evidence="11">Mitochondrial import inner membrane translocase TIM40</fullName>
    </alternativeName>
</protein>
<name>A0A067NCH1_BOTB1</name>